<keyword evidence="2" id="KW-1185">Reference proteome</keyword>
<name>A0A369KRQ4_9BACT</name>
<reference evidence="1" key="1">
    <citation type="submission" date="2018-04" db="EMBL/GenBank/DDBJ databases">
        <title>Draft genome sequence of the Candidatus Spirobacillus cienkowskii, a pathogen of freshwater Daphnia species, reconstructed from hemolymph metagenomic reads.</title>
        <authorList>
            <person name="Bresciani L."/>
            <person name="Lemos L.N."/>
            <person name="Wale N."/>
            <person name="Lin J.Y."/>
            <person name="Fernandes G.R."/>
            <person name="Duffy M.A."/>
            <person name="Rodrigues J.M."/>
        </authorList>
    </citation>
    <scope>NUCLEOTIDE SEQUENCE [LARGE SCALE GENOMIC DNA]</scope>
    <source>
        <strain evidence="1">Binning01</strain>
    </source>
</reference>
<sequence>MSKAALAGIKILEKGEMWRQELLKGSPIFVIAQKYNENLQVVSRAVWLAKIPQDLRQTIKQHPEIFTRNVLINGFAAKRRRCEKENFKLLRTEIERLIFEGSGSKPKLPKKQRKKILVNKKQNLLTNPIVNLERAIEAEYQLKQHLGYHCRVSFTKDENGEIRIFFKNNKELQDIIEMTKPTSPLF</sequence>
<accession>A0A369KRQ4</accession>
<dbReference type="AlphaFoldDB" id="A0A369KRQ4"/>
<proteinExistence type="predicted"/>
<dbReference type="EMBL" id="QOVW01000001">
    <property type="protein sequence ID" value="RDB37359.1"/>
    <property type="molecule type" value="Genomic_DNA"/>
</dbReference>
<dbReference type="Proteomes" id="UP000253934">
    <property type="component" value="Unassembled WGS sequence"/>
</dbReference>
<comment type="caution">
    <text evidence="1">The sequence shown here is derived from an EMBL/GenBank/DDBJ whole genome shotgun (WGS) entry which is preliminary data.</text>
</comment>
<protein>
    <submittedName>
        <fullName evidence="1">Uncharacterized protein</fullName>
    </submittedName>
</protein>
<gene>
    <name evidence="1" type="ORF">DCC88_00090</name>
</gene>
<evidence type="ECO:0000313" key="2">
    <source>
        <dbReference type="Proteomes" id="UP000253934"/>
    </source>
</evidence>
<evidence type="ECO:0000313" key="1">
    <source>
        <dbReference type="EMBL" id="RDB37359.1"/>
    </source>
</evidence>
<organism evidence="1 2">
    <name type="scientific">Spirobacillus cienkowskii</name>
    <dbReference type="NCBI Taxonomy" id="495820"/>
    <lineage>
        <taxon>Bacteria</taxon>
        <taxon>Pseudomonadati</taxon>
        <taxon>Bdellovibrionota</taxon>
        <taxon>Oligoflexia</taxon>
        <taxon>Silvanigrellales</taxon>
        <taxon>Spirobacillus</taxon>
    </lineage>
</organism>